<dbReference type="Proteomes" id="UP000198569">
    <property type="component" value="Unassembled WGS sequence"/>
</dbReference>
<protein>
    <submittedName>
        <fullName evidence="1">Uncharacterized protein</fullName>
    </submittedName>
</protein>
<dbReference type="OrthoDB" id="1361519at2"/>
<dbReference type="EMBL" id="FNMV01000006">
    <property type="protein sequence ID" value="SDX04048.1"/>
    <property type="molecule type" value="Genomic_DNA"/>
</dbReference>
<keyword evidence="2" id="KW-1185">Reference proteome</keyword>
<reference evidence="2" key="1">
    <citation type="submission" date="2016-10" db="EMBL/GenBank/DDBJ databases">
        <authorList>
            <person name="Varghese N."/>
            <person name="Submissions S."/>
        </authorList>
    </citation>
    <scope>NUCLEOTIDE SEQUENCE [LARGE SCALE GENOMIC DNA]</scope>
    <source>
        <strain evidence="2">DSM 15718</strain>
    </source>
</reference>
<dbReference type="STRING" id="229203.SAMN05444338_106190"/>
<organism evidence="1 2">
    <name type="scientific">Flavobacterium degerlachei</name>
    <dbReference type="NCBI Taxonomy" id="229203"/>
    <lineage>
        <taxon>Bacteria</taxon>
        <taxon>Pseudomonadati</taxon>
        <taxon>Bacteroidota</taxon>
        <taxon>Flavobacteriia</taxon>
        <taxon>Flavobacteriales</taxon>
        <taxon>Flavobacteriaceae</taxon>
        <taxon>Flavobacterium</taxon>
    </lineage>
</organism>
<dbReference type="AlphaFoldDB" id="A0A1H2YGT1"/>
<sequence>MEIQLQNAKLFELSNSFDDRDGYYLISLKWSLINEEYITFVRKEALAYCYNLDWAGPMSKSNLLKKVIKDKTVIVPLSKIRSFLVKVNTDNKECFMLPNTDEVRKIIGFEDANLQLVV</sequence>
<evidence type="ECO:0000313" key="1">
    <source>
        <dbReference type="EMBL" id="SDX04048.1"/>
    </source>
</evidence>
<proteinExistence type="predicted"/>
<dbReference type="RefSeq" id="WP_091431610.1">
    <property type="nucleotide sequence ID" value="NZ_FNMV01000006.1"/>
</dbReference>
<accession>A0A1H2YGT1</accession>
<evidence type="ECO:0000313" key="2">
    <source>
        <dbReference type="Proteomes" id="UP000198569"/>
    </source>
</evidence>
<name>A0A1H2YGT1_9FLAO</name>
<gene>
    <name evidence="1" type="ORF">SAMN05444338_106190</name>
</gene>